<sequence length="125" mass="14539">MKTKHMKALILTREINVPDYLIQKVSDNNFLIHRELEANELHYYENEKDRILDYKGQKFLVSINSFDSLEEAEKAILEYWSVIKMMDIKVRSKTNKLLSNGSTHLKGVLTHGISKSARNTVRKSS</sequence>
<proteinExistence type="predicted"/>
<comment type="caution">
    <text evidence="1">The sequence shown here is derived from an EMBL/GenBank/DDBJ whole genome shotgun (WGS) entry which is preliminary data.</text>
</comment>
<protein>
    <submittedName>
        <fullName evidence="1">Uncharacterized protein</fullName>
    </submittedName>
</protein>
<dbReference type="RefSeq" id="WP_127742276.1">
    <property type="nucleotide sequence ID" value="NZ_CAJCKN010000031.1"/>
</dbReference>
<evidence type="ECO:0000313" key="1">
    <source>
        <dbReference type="EMBL" id="RVT57015.1"/>
    </source>
</evidence>
<dbReference type="AlphaFoldDB" id="A0A3S2X597"/>
<name>A0A3S2X597_9BACI</name>
<gene>
    <name evidence="1" type="ORF">EM808_25770</name>
</gene>
<dbReference type="Proteomes" id="UP000288024">
    <property type="component" value="Unassembled WGS sequence"/>
</dbReference>
<dbReference type="GeneID" id="87619971"/>
<dbReference type="EMBL" id="RZTZ01000020">
    <property type="protein sequence ID" value="RVT57015.1"/>
    <property type="molecule type" value="Genomic_DNA"/>
</dbReference>
<keyword evidence="2" id="KW-1185">Reference proteome</keyword>
<organism evidence="1 2">
    <name type="scientific">Niallia taxi</name>
    <dbReference type="NCBI Taxonomy" id="2499688"/>
    <lineage>
        <taxon>Bacteria</taxon>
        <taxon>Bacillati</taxon>
        <taxon>Bacillota</taxon>
        <taxon>Bacilli</taxon>
        <taxon>Bacillales</taxon>
        <taxon>Bacillaceae</taxon>
        <taxon>Niallia</taxon>
    </lineage>
</organism>
<evidence type="ECO:0000313" key="2">
    <source>
        <dbReference type="Proteomes" id="UP000288024"/>
    </source>
</evidence>
<accession>A0A3S2X597</accession>
<reference evidence="1 2" key="1">
    <citation type="submission" date="2019-01" db="EMBL/GenBank/DDBJ databases">
        <title>Bacillus sp. M5HDSG1-1, whole genome shotgun sequence.</title>
        <authorList>
            <person name="Tuo L."/>
        </authorList>
    </citation>
    <scope>NUCLEOTIDE SEQUENCE [LARGE SCALE GENOMIC DNA]</scope>
    <source>
        <strain evidence="1 2">M5HDSG1-1</strain>
    </source>
</reference>